<feature type="compositionally biased region" description="Basic and acidic residues" evidence="1">
    <location>
        <begin position="1"/>
        <end position="12"/>
    </location>
</feature>
<accession>A0A5N7AMU7</accession>
<feature type="compositionally biased region" description="Acidic residues" evidence="1">
    <location>
        <begin position="92"/>
        <end position="106"/>
    </location>
</feature>
<protein>
    <submittedName>
        <fullName evidence="2">Uncharacterized protein</fullName>
    </submittedName>
</protein>
<gene>
    <name evidence="2" type="ORF">BDV26DRAFT_276682</name>
</gene>
<evidence type="ECO:0000256" key="1">
    <source>
        <dbReference type="SAM" id="MobiDB-lite"/>
    </source>
</evidence>
<dbReference type="EMBL" id="ML736468">
    <property type="protein sequence ID" value="KAE8371155.1"/>
    <property type="molecule type" value="Genomic_DNA"/>
</dbReference>
<evidence type="ECO:0000313" key="3">
    <source>
        <dbReference type="Proteomes" id="UP000326198"/>
    </source>
</evidence>
<dbReference type="OrthoDB" id="4476768at2759"/>
<dbReference type="Proteomes" id="UP000326198">
    <property type="component" value="Unassembled WGS sequence"/>
</dbReference>
<evidence type="ECO:0000313" key="2">
    <source>
        <dbReference type="EMBL" id="KAE8371155.1"/>
    </source>
</evidence>
<feature type="compositionally biased region" description="Low complexity" evidence="1">
    <location>
        <begin position="18"/>
        <end position="29"/>
    </location>
</feature>
<reference evidence="2 3" key="1">
    <citation type="submission" date="2019-04" db="EMBL/GenBank/DDBJ databases">
        <title>Friends and foes A comparative genomics studyof 23 Aspergillus species from section Flavi.</title>
        <authorList>
            <consortium name="DOE Joint Genome Institute"/>
            <person name="Kjaerbolling I."/>
            <person name="Vesth T."/>
            <person name="Frisvad J.C."/>
            <person name="Nybo J.L."/>
            <person name="Theobald S."/>
            <person name="Kildgaard S."/>
            <person name="Isbrandt T."/>
            <person name="Kuo A."/>
            <person name="Sato A."/>
            <person name="Lyhne E.K."/>
            <person name="Kogle M.E."/>
            <person name="Wiebenga A."/>
            <person name="Kun R.S."/>
            <person name="Lubbers R.J."/>
            <person name="Makela M.R."/>
            <person name="Barry K."/>
            <person name="Chovatia M."/>
            <person name="Clum A."/>
            <person name="Daum C."/>
            <person name="Haridas S."/>
            <person name="He G."/>
            <person name="LaButti K."/>
            <person name="Lipzen A."/>
            <person name="Mondo S."/>
            <person name="Riley R."/>
            <person name="Salamov A."/>
            <person name="Simmons B.A."/>
            <person name="Magnuson J.K."/>
            <person name="Henrissat B."/>
            <person name="Mortensen U.H."/>
            <person name="Larsen T.O."/>
            <person name="Devries R.P."/>
            <person name="Grigoriev I.V."/>
            <person name="Machida M."/>
            <person name="Baker S.E."/>
            <person name="Andersen M.R."/>
        </authorList>
    </citation>
    <scope>NUCLEOTIDE SEQUENCE [LARGE SCALE GENOMIC DNA]</scope>
    <source>
        <strain evidence="2 3">IBT 29228</strain>
    </source>
</reference>
<dbReference type="AlphaFoldDB" id="A0A5N7AMU7"/>
<proteinExistence type="predicted"/>
<keyword evidence="3" id="KW-1185">Reference proteome</keyword>
<feature type="region of interest" description="Disordered" evidence="1">
    <location>
        <begin position="1"/>
        <end position="30"/>
    </location>
</feature>
<name>A0A5N7AMU7_9EURO</name>
<sequence>MPTPKTDAEYRVSEPTVQQRQLQNPPQNQASASIWLGASRAAGISQEEDPTSRMTLQEFLQAGVDKNGNSVPDPTTFTDSAEIHRGGSQAQDEADLADGAYYDDFD</sequence>
<organism evidence="2 3">
    <name type="scientific">Aspergillus bertholletiae</name>
    <dbReference type="NCBI Taxonomy" id="1226010"/>
    <lineage>
        <taxon>Eukaryota</taxon>
        <taxon>Fungi</taxon>
        <taxon>Dikarya</taxon>
        <taxon>Ascomycota</taxon>
        <taxon>Pezizomycotina</taxon>
        <taxon>Eurotiomycetes</taxon>
        <taxon>Eurotiomycetidae</taxon>
        <taxon>Eurotiales</taxon>
        <taxon>Aspergillaceae</taxon>
        <taxon>Aspergillus</taxon>
        <taxon>Aspergillus subgen. Circumdati</taxon>
    </lineage>
</organism>
<feature type="region of interest" description="Disordered" evidence="1">
    <location>
        <begin position="83"/>
        <end position="106"/>
    </location>
</feature>